<dbReference type="AlphaFoldDB" id="A0A397THL2"/>
<name>A0A397THL2_9GLOM</name>
<dbReference type="GO" id="GO:0004525">
    <property type="term" value="F:ribonuclease III activity"/>
    <property type="evidence" value="ECO:0007669"/>
    <property type="project" value="InterPro"/>
</dbReference>
<dbReference type="OrthoDB" id="2414659at2759"/>
<dbReference type="InterPro" id="IPR036389">
    <property type="entry name" value="RNase_III_sf"/>
</dbReference>
<reference evidence="2 3" key="1">
    <citation type="submission" date="2018-06" db="EMBL/GenBank/DDBJ databases">
        <title>Comparative genomics reveals the genomic features of Rhizophagus irregularis, R. cerebriforme, R. diaphanum and Gigaspora rosea, and their symbiotic lifestyle signature.</title>
        <authorList>
            <person name="Morin E."/>
            <person name="San Clemente H."/>
            <person name="Chen E.C.H."/>
            <person name="De La Providencia I."/>
            <person name="Hainaut M."/>
            <person name="Kuo A."/>
            <person name="Kohler A."/>
            <person name="Murat C."/>
            <person name="Tang N."/>
            <person name="Roy S."/>
            <person name="Loubradou J."/>
            <person name="Henrissat B."/>
            <person name="Grigoriev I.V."/>
            <person name="Corradi N."/>
            <person name="Roux C."/>
            <person name="Martin F.M."/>
        </authorList>
    </citation>
    <scope>NUCLEOTIDE SEQUENCE [LARGE SCALE GENOMIC DNA]</scope>
    <source>
        <strain evidence="2 3">DAOM 227022</strain>
    </source>
</reference>
<organism evidence="2 3">
    <name type="scientific">Glomus cerebriforme</name>
    <dbReference type="NCBI Taxonomy" id="658196"/>
    <lineage>
        <taxon>Eukaryota</taxon>
        <taxon>Fungi</taxon>
        <taxon>Fungi incertae sedis</taxon>
        <taxon>Mucoromycota</taxon>
        <taxon>Glomeromycotina</taxon>
        <taxon>Glomeromycetes</taxon>
        <taxon>Glomerales</taxon>
        <taxon>Glomeraceae</taxon>
        <taxon>Glomus</taxon>
    </lineage>
</organism>
<comment type="caution">
    <text evidence="2">The sequence shown here is derived from an EMBL/GenBank/DDBJ whole genome shotgun (WGS) entry which is preliminary data.</text>
</comment>
<accession>A0A397THL2</accession>
<dbReference type="Proteomes" id="UP000265703">
    <property type="component" value="Unassembled WGS sequence"/>
</dbReference>
<dbReference type="SUPFAM" id="SSF69065">
    <property type="entry name" value="RNase III domain-like"/>
    <property type="match status" value="1"/>
</dbReference>
<sequence length="193" mass="22893">MKNIHNNYYNDNNKNHEFYRFYGKKAYNYYTIRALNLKFPNATSEDFMKIINTLISENFLTEIAKVCNLDEILTIDFNPDVNVGEMLEVYCSGMLFNEMEEEMKKFTSDVVDYYFAKEENIVNVEEVKNNQLTIKEKESVAEEKDIPNEVVEEVKINNKDQSKGIKKYKKKAYYNRAPKVDKKLKKRNLLTEI</sequence>
<dbReference type="InterPro" id="IPR000999">
    <property type="entry name" value="RNase_III_dom"/>
</dbReference>
<gene>
    <name evidence="2" type="ORF">C1645_854139</name>
</gene>
<dbReference type="PROSITE" id="PS50142">
    <property type="entry name" value="RNASE_3_2"/>
    <property type="match status" value="1"/>
</dbReference>
<dbReference type="EMBL" id="QKYT01000030">
    <property type="protein sequence ID" value="RIA97402.1"/>
    <property type="molecule type" value="Genomic_DNA"/>
</dbReference>
<proteinExistence type="predicted"/>
<evidence type="ECO:0000313" key="2">
    <source>
        <dbReference type="EMBL" id="RIA97402.1"/>
    </source>
</evidence>
<feature type="domain" description="RNase III" evidence="1">
    <location>
        <begin position="1"/>
        <end position="112"/>
    </location>
</feature>
<evidence type="ECO:0000259" key="1">
    <source>
        <dbReference type="PROSITE" id="PS50142"/>
    </source>
</evidence>
<evidence type="ECO:0000313" key="3">
    <source>
        <dbReference type="Proteomes" id="UP000265703"/>
    </source>
</evidence>
<dbReference type="GO" id="GO:0006396">
    <property type="term" value="P:RNA processing"/>
    <property type="evidence" value="ECO:0007669"/>
    <property type="project" value="InterPro"/>
</dbReference>
<keyword evidence="3" id="KW-1185">Reference proteome</keyword>
<dbReference type="Gene3D" id="1.10.1520.10">
    <property type="entry name" value="Ribonuclease III domain"/>
    <property type="match status" value="1"/>
</dbReference>
<protein>
    <recommendedName>
        <fullName evidence="1">RNase III domain-containing protein</fullName>
    </recommendedName>
</protein>